<keyword evidence="3" id="KW-1185">Reference proteome</keyword>
<proteinExistence type="predicted"/>
<evidence type="ECO:0000313" key="2">
    <source>
        <dbReference type="EMBL" id="OMJ69576.1"/>
    </source>
</evidence>
<evidence type="ECO:0000313" key="3">
    <source>
        <dbReference type="Proteomes" id="UP000187209"/>
    </source>
</evidence>
<accession>A0A1R2AYJ1</accession>
<protein>
    <submittedName>
        <fullName evidence="2">Uncharacterized protein</fullName>
    </submittedName>
</protein>
<reference evidence="2 3" key="1">
    <citation type="submission" date="2016-11" db="EMBL/GenBank/DDBJ databases">
        <title>The macronuclear genome of Stentor coeruleus: a giant cell with tiny introns.</title>
        <authorList>
            <person name="Slabodnick M."/>
            <person name="Ruby J.G."/>
            <person name="Reiff S.B."/>
            <person name="Swart E.C."/>
            <person name="Gosai S."/>
            <person name="Prabakaran S."/>
            <person name="Witkowska E."/>
            <person name="Larue G.E."/>
            <person name="Fisher S."/>
            <person name="Freeman R.M."/>
            <person name="Gunawardena J."/>
            <person name="Chu W."/>
            <person name="Stover N.A."/>
            <person name="Gregory B.D."/>
            <person name="Nowacki M."/>
            <person name="Derisi J."/>
            <person name="Roy S.W."/>
            <person name="Marshall W.F."/>
            <person name="Sood P."/>
        </authorList>
    </citation>
    <scope>NUCLEOTIDE SEQUENCE [LARGE SCALE GENOMIC DNA]</scope>
    <source>
        <strain evidence="2">WM001</strain>
    </source>
</reference>
<dbReference type="EMBL" id="MPUH01001181">
    <property type="protein sequence ID" value="OMJ69576.1"/>
    <property type="molecule type" value="Genomic_DNA"/>
</dbReference>
<evidence type="ECO:0000256" key="1">
    <source>
        <dbReference type="SAM" id="MobiDB-lite"/>
    </source>
</evidence>
<feature type="region of interest" description="Disordered" evidence="1">
    <location>
        <begin position="1"/>
        <end position="118"/>
    </location>
</feature>
<feature type="compositionally biased region" description="Basic and acidic residues" evidence="1">
    <location>
        <begin position="1"/>
        <end position="10"/>
    </location>
</feature>
<comment type="caution">
    <text evidence="2">The sequence shown here is derived from an EMBL/GenBank/DDBJ whole genome shotgun (WGS) entry which is preliminary data.</text>
</comment>
<gene>
    <name evidence="2" type="ORF">SteCoe_32665</name>
</gene>
<feature type="compositionally biased region" description="Basic and acidic residues" evidence="1">
    <location>
        <begin position="23"/>
        <end position="58"/>
    </location>
</feature>
<sequence>MQVAIEKKIEWDDDDPYQIPDSHLPKIKEGEIIDISEKPEKAHSKNSDKHTEIPKPEENPVQAFPDSTKVQEQEKTEKKHKKSHKNKEKSADTQQVTNENDPLRATSSNQKKAVEVEEPLYPSMYEIVKHVDEEKEKIKPADNKEQEEAPKHKNHNREGHASCKKCIIQ</sequence>
<dbReference type="Proteomes" id="UP000187209">
    <property type="component" value="Unassembled WGS sequence"/>
</dbReference>
<organism evidence="2 3">
    <name type="scientific">Stentor coeruleus</name>
    <dbReference type="NCBI Taxonomy" id="5963"/>
    <lineage>
        <taxon>Eukaryota</taxon>
        <taxon>Sar</taxon>
        <taxon>Alveolata</taxon>
        <taxon>Ciliophora</taxon>
        <taxon>Postciliodesmatophora</taxon>
        <taxon>Heterotrichea</taxon>
        <taxon>Heterotrichida</taxon>
        <taxon>Stentoridae</taxon>
        <taxon>Stentor</taxon>
    </lineage>
</organism>
<feature type="compositionally biased region" description="Basic and acidic residues" evidence="1">
    <location>
        <begin position="132"/>
        <end position="161"/>
    </location>
</feature>
<feature type="compositionally biased region" description="Basic residues" evidence="1">
    <location>
        <begin position="78"/>
        <end position="87"/>
    </location>
</feature>
<feature type="region of interest" description="Disordered" evidence="1">
    <location>
        <begin position="132"/>
        <end position="169"/>
    </location>
</feature>
<dbReference type="AlphaFoldDB" id="A0A1R2AYJ1"/>
<name>A0A1R2AYJ1_9CILI</name>
<feature type="compositionally biased region" description="Polar residues" evidence="1">
    <location>
        <begin position="92"/>
        <end position="111"/>
    </location>
</feature>